<evidence type="ECO:0000313" key="2">
    <source>
        <dbReference type="EMBL" id="KAG7665200.1"/>
    </source>
</evidence>
<feature type="compositionally biased region" description="Acidic residues" evidence="1">
    <location>
        <begin position="288"/>
        <end position="302"/>
    </location>
</feature>
<dbReference type="AlphaFoldDB" id="A0A8J5R479"/>
<evidence type="ECO:0000256" key="1">
    <source>
        <dbReference type="SAM" id="MobiDB-lite"/>
    </source>
</evidence>
<reference evidence="2 3" key="1">
    <citation type="journal article" date="2021" name="DNA Res.">
        <title>Genome analysis of Candida subhashii reveals its hybrid nature and dual mitochondrial genome conformations.</title>
        <authorList>
            <person name="Mixao V."/>
            <person name="Hegedusova E."/>
            <person name="Saus E."/>
            <person name="Pryszcz L.P."/>
            <person name="Cillingova A."/>
            <person name="Nosek J."/>
            <person name="Gabaldon T."/>
        </authorList>
    </citation>
    <scope>NUCLEOTIDE SEQUENCE [LARGE SCALE GENOMIC DNA]</scope>
    <source>
        <strain evidence="2 3">CBS 10753</strain>
    </source>
</reference>
<evidence type="ECO:0008006" key="4">
    <source>
        <dbReference type="Google" id="ProtNLM"/>
    </source>
</evidence>
<proteinExistence type="predicted"/>
<dbReference type="Proteomes" id="UP000694255">
    <property type="component" value="Unassembled WGS sequence"/>
</dbReference>
<name>A0A8J5R479_9ASCO</name>
<feature type="compositionally biased region" description="Acidic residues" evidence="1">
    <location>
        <begin position="238"/>
        <end position="276"/>
    </location>
</feature>
<accession>A0A8J5R479</accession>
<feature type="compositionally biased region" description="Low complexity" evidence="1">
    <location>
        <begin position="307"/>
        <end position="325"/>
    </location>
</feature>
<feature type="region of interest" description="Disordered" evidence="1">
    <location>
        <begin position="497"/>
        <end position="522"/>
    </location>
</feature>
<gene>
    <name evidence="2" type="ORF">J8A68_001256</name>
</gene>
<sequence>MVNFSDITYMEIIRSENKGVLFLSGVKGGYISTIAQEVFPNLGELCIENHEVVISPSFTNKRDEVPELEGCVSLLGDSILHLTGVSFHSTICLSEKAVLYIQQPTEYPLKIATFVGQSIIYMYFPDGPLELHTEDPGLFYFSDDAGFYYGVDVGTSYTFVKNAERRWFVIKPGETPDGVHGCPCNCLVDPVEVPGIEPEISTQTTEGRTEILTITTADGKWTTITYTQTEDPTTESSIEPEDPTETEPEDPTETEPEDPTETEPEDPTETEPEGPPETDSSTEHQDPTETESEDPAESDASTDPDTSTEPTIESVSSTESSPSSEPETDYQSSMISSSDPETSGSPQTSVSSSLDPEDSTASSVDTEVSAISAPESSLETKDSSEYSFSTLPQPESESSSKTRSERLTPTTLTSSTTVTIGTCSIPDSTICTKSTISSVTVLTTEITITKLITVTSGFATSTRETVIVVPTVVTQTITITTDVPICTDTVEITTSTFISSEKTGSGSGTSGTEGPDIPTTISPPIGLARRNIGNGIIVGLTVLACYVFVA</sequence>
<organism evidence="2 3">
    <name type="scientific">[Candida] subhashii</name>
    <dbReference type="NCBI Taxonomy" id="561895"/>
    <lineage>
        <taxon>Eukaryota</taxon>
        <taxon>Fungi</taxon>
        <taxon>Dikarya</taxon>
        <taxon>Ascomycota</taxon>
        <taxon>Saccharomycotina</taxon>
        <taxon>Pichiomycetes</taxon>
        <taxon>Debaryomycetaceae</taxon>
        <taxon>Spathaspora</taxon>
    </lineage>
</organism>
<dbReference type="GeneID" id="73468057"/>
<keyword evidence="3" id="KW-1185">Reference proteome</keyword>
<feature type="compositionally biased region" description="Polar residues" evidence="1">
    <location>
        <begin position="329"/>
        <end position="342"/>
    </location>
</feature>
<dbReference type="RefSeq" id="XP_049265432.1">
    <property type="nucleotide sequence ID" value="XM_049404890.1"/>
</dbReference>
<evidence type="ECO:0000313" key="3">
    <source>
        <dbReference type="Proteomes" id="UP000694255"/>
    </source>
</evidence>
<comment type="caution">
    <text evidence="2">The sequence shown here is derived from an EMBL/GenBank/DDBJ whole genome shotgun (WGS) entry which is preliminary data.</text>
</comment>
<feature type="compositionally biased region" description="Polar residues" evidence="1">
    <location>
        <begin position="222"/>
        <end position="231"/>
    </location>
</feature>
<protein>
    <recommendedName>
        <fullName evidence="4">Hyphally-regulated cell wall protein N-terminal domain-containing protein</fullName>
    </recommendedName>
</protein>
<dbReference type="EMBL" id="JAGSYN010000051">
    <property type="protein sequence ID" value="KAG7665200.1"/>
    <property type="molecule type" value="Genomic_DNA"/>
</dbReference>
<feature type="region of interest" description="Disordered" evidence="1">
    <location>
        <begin position="222"/>
        <end position="413"/>
    </location>
</feature>
<feature type="compositionally biased region" description="Low complexity" evidence="1">
    <location>
        <begin position="343"/>
        <end position="353"/>
    </location>
</feature>